<keyword evidence="3" id="KW-0812">Transmembrane</keyword>
<feature type="transmembrane region" description="Helical" evidence="3">
    <location>
        <begin position="685"/>
        <end position="708"/>
    </location>
</feature>
<dbReference type="EMBL" id="PNBA02000004">
    <property type="protein sequence ID" value="KAG6426390.1"/>
    <property type="molecule type" value="Genomic_DNA"/>
</dbReference>
<reference evidence="4" key="1">
    <citation type="submission" date="2018-01" db="EMBL/GenBank/DDBJ databases">
        <authorList>
            <person name="Mao J.F."/>
        </authorList>
    </citation>
    <scope>NUCLEOTIDE SEQUENCE</scope>
    <source>
        <strain evidence="4">Huo1</strain>
        <tissue evidence="4">Leaf</tissue>
    </source>
</reference>
<evidence type="ECO:0000313" key="5">
    <source>
        <dbReference type="Proteomes" id="UP000298416"/>
    </source>
</evidence>
<feature type="transmembrane region" description="Helical" evidence="3">
    <location>
        <begin position="855"/>
        <end position="871"/>
    </location>
</feature>
<reference evidence="4" key="2">
    <citation type="submission" date="2020-08" db="EMBL/GenBank/DDBJ databases">
        <title>Plant Genome Project.</title>
        <authorList>
            <person name="Zhang R.-G."/>
        </authorList>
    </citation>
    <scope>NUCLEOTIDE SEQUENCE</scope>
    <source>
        <strain evidence="4">Huo1</strain>
        <tissue evidence="4">Leaf</tissue>
    </source>
</reference>
<keyword evidence="3" id="KW-0472">Membrane</keyword>
<sequence>MASLLAAIFDYSEKLVLLLIIVTVCFIFVFFLSSHSYVRATSELHHNIEGTTVEMSLWWLWVFLLILSVVSASGSTFFFLEDSTPNGDYLKEILPLDYWLRVAKASSFAFKDFGDIQRFNQEIMELLRIGIPLLHSVLWCAISLVMTAMSVYRLTLHCILMGLMMGLAKNGFQWLYESQAPSHLKSYGWALGELAGGSCALCRHVILYIYPTKKFWSYYSDMYLIKDILFLFPTYIIGFKKSILFILGLIWSFKMVEKTFLNILITRLTAENKYDLRSSVVLVNLLELISVVLVVISTYATKICKGRFLMVVFSTTVFIVVSVGRPLDQADSQGQARPLNQTDSPGQSRDLIKQNYLLDQANSSGQARDWIKQDCPLDQAGVRLTKQKCGEKRESALAVSKKECTRSQTAKGVEDHFYTSFVPSAASPSLSNDDSSPGYSPQNLVSTPQFHDSLESIPDSSSPVDNIPTHQDPSSDLSHHQESDAAFFFLSALSNQGQMHQCLSERLDVVSLASLRLRGAVGRPLDQADSQGQARPLNQTDSPGQARDLIKQNYLLDQANSPGQERDWIKQDCPLDQVGVRLTKQKCGEKRESALAVSKKECTRSQPLTAKGFEDHFYTYKDVLMNKIKGSILNFPVAGQLNLWLFYPAMVLAHAALAVTLKAFLDDQFRPKYHDENERQQHTKFWWAMVSASAAIFNQLSPLSGFHLKKLAKFLIIAMGCFFLVFLSGFEYYSDDRESRHSVTLIEKSKRPVNILSLCICLSILNLVSAAGSTFFFLEAITLAVRDYLPEAQREKAIQPTEDGAAENRHWDVVLSVVLQLRRGRLTRGLAKEGFQSLYGYQAESRFKGWALGEFARGVGLFLSMICVYIFNGRRFSWFEKNIGSSSLDKYYIFLAVLSVGNAMFYCWVAAWYLAWPFLAKPGDKQQTTVSDSRMRTPQAKTASQGKDREKRHNAMHTTEARPSLQVNDRDKRPRGVMANGIHTREGSSWTYNSGDKKPKGSAGSVVSQGLMLNYVEAGNDDKGQLHLWLFFSMGLMDLAQAGLRVTLRVFLEDQFREADREKADRQRYTKFWWILVSAVAVIFAQLETLTGFHFRTLLQACLSILGLVSASGSTFFLIEAITLTSHHNNLFSILVLANLVRCMEIAASEVSRCVVAQLEESRDYNIQKMELLRIGIGLGCCMMCCNVAVGTGTHRKYAKGGCNMSVSAAPLTFSPSNPSVAGCPSVGQLRPDPPPADLSPLQLLSAVALQLLSAVALQLLSRSVATASPSSPLSTAPPPTPG</sequence>
<evidence type="ECO:0000256" key="1">
    <source>
        <dbReference type="ARBA" id="ARBA00044504"/>
    </source>
</evidence>
<feature type="transmembrane region" description="Helical" evidence="3">
    <location>
        <begin position="1028"/>
        <end position="1052"/>
    </location>
</feature>
<feature type="transmembrane region" description="Helical" evidence="3">
    <location>
        <begin position="187"/>
        <end position="210"/>
    </location>
</feature>
<feature type="transmembrane region" description="Helical" evidence="3">
    <location>
        <begin position="1072"/>
        <end position="1092"/>
    </location>
</feature>
<feature type="transmembrane region" description="Helical" evidence="3">
    <location>
        <begin position="58"/>
        <end position="80"/>
    </location>
</feature>
<dbReference type="PANTHER" id="PTHR11654">
    <property type="entry name" value="OLIGOPEPTIDE TRANSPORTER-RELATED"/>
    <property type="match status" value="1"/>
</dbReference>
<feature type="transmembrane region" description="Helical" evidence="3">
    <location>
        <begin position="1172"/>
        <end position="1190"/>
    </location>
</feature>
<feature type="transmembrane region" description="Helical" evidence="3">
    <location>
        <begin position="714"/>
        <end position="734"/>
    </location>
</feature>
<dbReference type="Proteomes" id="UP000298416">
    <property type="component" value="Unassembled WGS sequence"/>
</dbReference>
<feature type="transmembrane region" description="Helical" evidence="3">
    <location>
        <begin position="154"/>
        <end position="175"/>
    </location>
</feature>
<organism evidence="4">
    <name type="scientific">Salvia splendens</name>
    <name type="common">Scarlet sage</name>
    <dbReference type="NCBI Taxonomy" id="180675"/>
    <lineage>
        <taxon>Eukaryota</taxon>
        <taxon>Viridiplantae</taxon>
        <taxon>Streptophyta</taxon>
        <taxon>Embryophyta</taxon>
        <taxon>Tracheophyta</taxon>
        <taxon>Spermatophyta</taxon>
        <taxon>Magnoliopsida</taxon>
        <taxon>eudicotyledons</taxon>
        <taxon>Gunneridae</taxon>
        <taxon>Pentapetalae</taxon>
        <taxon>asterids</taxon>
        <taxon>lamiids</taxon>
        <taxon>Lamiales</taxon>
        <taxon>Lamiaceae</taxon>
        <taxon>Nepetoideae</taxon>
        <taxon>Mentheae</taxon>
        <taxon>Salviinae</taxon>
        <taxon>Salvia</taxon>
        <taxon>Salvia subgen. Calosphace</taxon>
        <taxon>core Calosphace</taxon>
    </lineage>
</organism>
<feature type="transmembrane region" description="Helical" evidence="3">
    <location>
        <begin position="230"/>
        <end position="253"/>
    </location>
</feature>
<keyword evidence="3" id="KW-1133">Transmembrane helix</keyword>
<keyword evidence="5" id="KW-1185">Reference proteome</keyword>
<protein>
    <submittedName>
        <fullName evidence="4">Uncharacterized protein</fullName>
    </submittedName>
</protein>
<feature type="transmembrane region" description="Helical" evidence="3">
    <location>
        <begin position="15"/>
        <end position="38"/>
    </location>
</feature>
<evidence type="ECO:0000256" key="2">
    <source>
        <dbReference type="SAM" id="MobiDB-lite"/>
    </source>
</evidence>
<evidence type="ECO:0000256" key="3">
    <source>
        <dbReference type="SAM" id="Phobius"/>
    </source>
</evidence>
<name>A0A8X8Y4Y0_SALSN</name>
<dbReference type="Gene3D" id="1.20.1250.20">
    <property type="entry name" value="MFS general substrate transporter like domains"/>
    <property type="match status" value="1"/>
</dbReference>
<evidence type="ECO:0000313" key="4">
    <source>
        <dbReference type="EMBL" id="KAG6426390.1"/>
    </source>
</evidence>
<feature type="transmembrane region" description="Helical" evidence="3">
    <location>
        <begin position="644"/>
        <end position="665"/>
    </location>
</feature>
<gene>
    <name evidence="4" type="ORF">SASPL_110613</name>
</gene>
<proteinExistence type="inferred from homology"/>
<feature type="transmembrane region" description="Helical" evidence="3">
    <location>
        <begin position="308"/>
        <end position="327"/>
    </location>
</feature>
<comment type="similarity">
    <text evidence="1">Belongs to the major facilitator superfamily. Phosphate:H(+) symporter (TC 2.A.1.9) family.</text>
</comment>
<feature type="compositionally biased region" description="Polar residues" evidence="2">
    <location>
        <begin position="426"/>
        <end position="450"/>
    </location>
</feature>
<feature type="region of interest" description="Disordered" evidence="2">
    <location>
        <begin position="425"/>
        <end position="480"/>
    </location>
</feature>
<feature type="region of interest" description="Disordered" evidence="2">
    <location>
        <begin position="928"/>
        <end position="974"/>
    </location>
</feature>
<feature type="compositionally biased region" description="Polar residues" evidence="2">
    <location>
        <begin position="528"/>
        <end position="543"/>
    </location>
</feature>
<feature type="transmembrane region" description="Helical" evidence="3">
    <location>
        <begin position="1098"/>
        <end position="1119"/>
    </location>
</feature>
<feature type="region of interest" description="Disordered" evidence="2">
    <location>
        <begin position="523"/>
        <end position="545"/>
    </location>
</feature>
<feature type="transmembrane region" description="Helical" evidence="3">
    <location>
        <begin position="281"/>
        <end position="301"/>
    </location>
</feature>
<dbReference type="InterPro" id="IPR036259">
    <property type="entry name" value="MFS_trans_sf"/>
</dbReference>
<comment type="caution">
    <text evidence="4">The sequence shown here is derived from an EMBL/GenBank/DDBJ whole genome shotgun (WGS) entry which is preliminary data.</text>
</comment>
<feature type="transmembrane region" description="Helical" evidence="3">
    <location>
        <begin position="755"/>
        <end position="778"/>
    </location>
</feature>
<accession>A0A8X8Y4Y0</accession>
<feature type="transmembrane region" description="Helical" evidence="3">
    <location>
        <begin position="891"/>
        <end position="915"/>
    </location>
</feature>
<feature type="transmembrane region" description="Helical" evidence="3">
    <location>
        <begin position="129"/>
        <end position="147"/>
    </location>
</feature>
<feature type="compositionally biased region" description="Polar residues" evidence="2">
    <location>
        <begin position="458"/>
        <end position="476"/>
    </location>
</feature>